<dbReference type="HOGENOM" id="CLU_1987006_0_0_1"/>
<keyword evidence="2" id="KW-1185">Reference proteome</keyword>
<reference evidence="1 2" key="1">
    <citation type="journal article" date="2012" name="PLoS Pathog.">
        <title>Diverse lifestyles and strategies of plant pathogenesis encoded in the genomes of eighteen Dothideomycetes fungi.</title>
        <authorList>
            <person name="Ohm R.A."/>
            <person name="Feau N."/>
            <person name="Henrissat B."/>
            <person name="Schoch C.L."/>
            <person name="Horwitz B.A."/>
            <person name="Barry K.W."/>
            <person name="Condon B.J."/>
            <person name="Copeland A.C."/>
            <person name="Dhillon B."/>
            <person name="Glaser F."/>
            <person name="Hesse C.N."/>
            <person name="Kosti I."/>
            <person name="LaButti K."/>
            <person name="Lindquist E.A."/>
            <person name="Lucas S."/>
            <person name="Salamov A.A."/>
            <person name="Bradshaw R.E."/>
            <person name="Ciuffetti L."/>
            <person name="Hamelin R.C."/>
            <person name="Kema G.H.J."/>
            <person name="Lawrence C."/>
            <person name="Scott J.A."/>
            <person name="Spatafora J.W."/>
            <person name="Turgeon B.G."/>
            <person name="de Wit P.J.G.M."/>
            <person name="Zhong S."/>
            <person name="Goodwin S.B."/>
            <person name="Grigoriev I.V."/>
        </authorList>
    </citation>
    <scope>NUCLEOTIDE SEQUENCE [LARGE SCALE GENOMIC DNA]</scope>
    <source>
        <strain evidence="1 2">SO2202</strain>
    </source>
</reference>
<evidence type="ECO:0000313" key="2">
    <source>
        <dbReference type="Proteomes" id="UP000016931"/>
    </source>
</evidence>
<dbReference type="AlphaFoldDB" id="M3D1H1"/>
<gene>
    <name evidence="1" type="ORF">SEPMUDRAFT_150301</name>
</gene>
<organism evidence="1 2">
    <name type="scientific">Sphaerulina musiva (strain SO2202)</name>
    <name type="common">Poplar stem canker fungus</name>
    <name type="synonym">Septoria musiva</name>
    <dbReference type="NCBI Taxonomy" id="692275"/>
    <lineage>
        <taxon>Eukaryota</taxon>
        <taxon>Fungi</taxon>
        <taxon>Dikarya</taxon>
        <taxon>Ascomycota</taxon>
        <taxon>Pezizomycotina</taxon>
        <taxon>Dothideomycetes</taxon>
        <taxon>Dothideomycetidae</taxon>
        <taxon>Mycosphaerellales</taxon>
        <taxon>Mycosphaerellaceae</taxon>
        <taxon>Sphaerulina</taxon>
    </lineage>
</organism>
<feature type="non-terminal residue" evidence="1">
    <location>
        <position position="126"/>
    </location>
</feature>
<protein>
    <submittedName>
        <fullName evidence="1">Uncharacterized protein</fullName>
    </submittedName>
</protein>
<proteinExistence type="predicted"/>
<accession>M3D1H1</accession>
<sequence length="126" mass="14285">MTWKLEMLHRQLARPLAVDLPHQPTSVCECVCFFFLSLRAQLPHSTRQLLGRLALILFSASHIRGTGWLETGGMQNISAPTAGIPPRECSRSQWSLFSHRSPVRQLYETRPVHQPFGLTTCVLFCL</sequence>
<name>M3D1H1_SPHMS</name>
<dbReference type="Proteomes" id="UP000016931">
    <property type="component" value="Unassembled WGS sequence"/>
</dbReference>
<evidence type="ECO:0000313" key="1">
    <source>
        <dbReference type="EMBL" id="EMF11343.1"/>
    </source>
</evidence>
<dbReference type="RefSeq" id="XP_016759464.1">
    <property type="nucleotide sequence ID" value="XM_016906076.1"/>
</dbReference>
<dbReference type="EMBL" id="KB456266">
    <property type="protein sequence ID" value="EMF11343.1"/>
    <property type="molecule type" value="Genomic_DNA"/>
</dbReference>
<dbReference type="GeneID" id="27903213"/>